<reference evidence="2 3" key="1">
    <citation type="submission" date="2020-11" db="EMBL/GenBank/DDBJ databases">
        <title>Fusibacter basophilias sp. nov.</title>
        <authorList>
            <person name="Qiu D."/>
        </authorList>
    </citation>
    <scope>NUCLEOTIDE SEQUENCE [LARGE SCALE GENOMIC DNA]</scope>
    <source>
        <strain evidence="2 3">Q10-2</strain>
    </source>
</reference>
<evidence type="ECO:0000313" key="2">
    <source>
        <dbReference type="EMBL" id="MBF4693709.1"/>
    </source>
</evidence>
<dbReference type="NCBIfam" id="TIGR01383">
    <property type="entry name" value="not_thiJ"/>
    <property type="match status" value="1"/>
</dbReference>
<sequence>MVYVFFATGFEEVEALATVDVLRRAEIDVKMIGISGNEITGGHGITVQMDAEMGSITQMENVEMMVLPGGVPGIDNLKASLDLKALISNGFKNDCYIAAICAAPSVLYDWGLIDQKKVTAYPNYLKQLDQCIQIDEAVVQDGKLITGKGVGVALEFALRLVSVLKGDAFSERLRAKMVMPTIESR</sequence>
<protein>
    <submittedName>
        <fullName evidence="2">DJ-1/PfpI family protein</fullName>
    </submittedName>
</protein>
<accession>A0ABR9ZVR6</accession>
<dbReference type="InterPro" id="IPR002818">
    <property type="entry name" value="DJ-1/PfpI"/>
</dbReference>
<keyword evidence="3" id="KW-1185">Reference proteome</keyword>
<dbReference type="PANTHER" id="PTHR48094">
    <property type="entry name" value="PROTEIN/NUCLEIC ACID DEGLYCASE DJ-1-RELATED"/>
    <property type="match status" value="1"/>
</dbReference>
<organism evidence="2 3">
    <name type="scientific">Fusibacter ferrireducens</name>
    <dbReference type="NCBI Taxonomy" id="2785058"/>
    <lineage>
        <taxon>Bacteria</taxon>
        <taxon>Bacillati</taxon>
        <taxon>Bacillota</taxon>
        <taxon>Clostridia</taxon>
        <taxon>Eubacteriales</taxon>
        <taxon>Eubacteriales Family XII. Incertae Sedis</taxon>
        <taxon>Fusibacter</taxon>
    </lineage>
</organism>
<feature type="domain" description="DJ-1/PfpI" evidence="1">
    <location>
        <begin position="2"/>
        <end position="161"/>
    </location>
</feature>
<dbReference type="Pfam" id="PF01965">
    <property type="entry name" value="DJ-1_PfpI"/>
    <property type="match status" value="1"/>
</dbReference>
<dbReference type="CDD" id="cd03135">
    <property type="entry name" value="GATase1_DJ-1"/>
    <property type="match status" value="1"/>
</dbReference>
<dbReference type="EMBL" id="JADKNH010000006">
    <property type="protein sequence ID" value="MBF4693709.1"/>
    <property type="molecule type" value="Genomic_DNA"/>
</dbReference>
<dbReference type="Proteomes" id="UP000614200">
    <property type="component" value="Unassembled WGS sequence"/>
</dbReference>
<gene>
    <name evidence="2" type="ORF">ISU02_11275</name>
</gene>
<dbReference type="InterPro" id="IPR006287">
    <property type="entry name" value="DJ-1"/>
</dbReference>
<dbReference type="RefSeq" id="WP_194701948.1">
    <property type="nucleotide sequence ID" value="NZ_JADKNH010000006.1"/>
</dbReference>
<comment type="caution">
    <text evidence="2">The sequence shown here is derived from an EMBL/GenBank/DDBJ whole genome shotgun (WGS) entry which is preliminary data.</text>
</comment>
<dbReference type="Gene3D" id="3.40.50.880">
    <property type="match status" value="1"/>
</dbReference>
<evidence type="ECO:0000259" key="1">
    <source>
        <dbReference type="Pfam" id="PF01965"/>
    </source>
</evidence>
<dbReference type="InterPro" id="IPR050325">
    <property type="entry name" value="Prot/Nucl_acid_deglycase"/>
</dbReference>
<proteinExistence type="predicted"/>
<name>A0ABR9ZVR6_9FIRM</name>
<evidence type="ECO:0000313" key="3">
    <source>
        <dbReference type="Proteomes" id="UP000614200"/>
    </source>
</evidence>
<dbReference type="PANTHER" id="PTHR48094:SF12">
    <property type="entry name" value="PARKINSON DISEASE PROTEIN 7 HOMOLOG"/>
    <property type="match status" value="1"/>
</dbReference>
<dbReference type="InterPro" id="IPR029062">
    <property type="entry name" value="Class_I_gatase-like"/>
</dbReference>
<dbReference type="SUPFAM" id="SSF52317">
    <property type="entry name" value="Class I glutamine amidotransferase-like"/>
    <property type="match status" value="1"/>
</dbReference>